<evidence type="ECO:0000256" key="4">
    <source>
        <dbReference type="ARBA" id="ARBA00022989"/>
    </source>
</evidence>
<evidence type="ECO:0000313" key="9">
    <source>
        <dbReference type="Proteomes" id="UP000887458"/>
    </source>
</evidence>
<organism evidence="8 9">
    <name type="scientific">Dermatophagoides pteronyssinus</name>
    <name type="common">European house dust mite</name>
    <dbReference type="NCBI Taxonomy" id="6956"/>
    <lineage>
        <taxon>Eukaryota</taxon>
        <taxon>Metazoa</taxon>
        <taxon>Ecdysozoa</taxon>
        <taxon>Arthropoda</taxon>
        <taxon>Chelicerata</taxon>
        <taxon>Arachnida</taxon>
        <taxon>Acari</taxon>
        <taxon>Acariformes</taxon>
        <taxon>Sarcoptiformes</taxon>
        <taxon>Astigmata</taxon>
        <taxon>Psoroptidia</taxon>
        <taxon>Analgoidea</taxon>
        <taxon>Pyroglyphidae</taxon>
        <taxon>Dermatophagoidinae</taxon>
        <taxon>Dermatophagoides</taxon>
    </lineage>
</organism>
<reference evidence="8 9" key="1">
    <citation type="journal article" date="2018" name="J. Allergy Clin. Immunol.">
        <title>High-quality assembly of Dermatophagoides pteronyssinus genome and transcriptome reveals a wide range of novel allergens.</title>
        <authorList>
            <person name="Liu X.Y."/>
            <person name="Yang K.Y."/>
            <person name="Wang M.Q."/>
            <person name="Kwok J.S."/>
            <person name="Zeng X."/>
            <person name="Yang Z."/>
            <person name="Xiao X.J."/>
            <person name="Lau C.P."/>
            <person name="Li Y."/>
            <person name="Huang Z.M."/>
            <person name="Ba J.G."/>
            <person name="Yim A.K."/>
            <person name="Ouyang C.Y."/>
            <person name="Ngai S.M."/>
            <person name="Chan T.F."/>
            <person name="Leung E.L."/>
            <person name="Liu L."/>
            <person name="Liu Z.G."/>
            <person name="Tsui S.K."/>
        </authorList>
    </citation>
    <scope>NUCLEOTIDE SEQUENCE [LARGE SCALE GENOMIC DNA]</scope>
    <source>
        <strain evidence="8">Derp</strain>
    </source>
</reference>
<evidence type="ECO:0000256" key="2">
    <source>
        <dbReference type="ARBA" id="ARBA00009160"/>
    </source>
</evidence>
<comment type="caution">
    <text evidence="8">The sequence shown here is derived from an EMBL/GenBank/DDBJ whole genome shotgun (WGS) entry which is preliminary data.</text>
</comment>
<keyword evidence="3 7" id="KW-0812">Transmembrane</keyword>
<feature type="transmembrane region" description="Helical" evidence="7">
    <location>
        <begin position="12"/>
        <end position="32"/>
    </location>
</feature>
<gene>
    <name evidence="8" type="primary">FUNDC2</name>
    <name evidence="8" type="ORF">DERP_000627</name>
</gene>
<comment type="subcellular location">
    <subcellularLocation>
        <location evidence="1">Mitochondrion outer membrane</location>
        <topology evidence="1">Multi-pass membrane protein</topology>
    </subcellularLocation>
</comment>
<dbReference type="PANTHER" id="PTHR21346">
    <property type="entry name" value="FUN14 DOMAIN CONTAINING"/>
    <property type="match status" value="1"/>
</dbReference>
<comment type="similarity">
    <text evidence="2">Belongs to the FUN14 family.</text>
</comment>
<dbReference type="InterPro" id="IPR007014">
    <property type="entry name" value="FUN14"/>
</dbReference>
<proteinExistence type="inferred from homology"/>
<dbReference type="EMBL" id="NJHN03000095">
    <property type="protein sequence ID" value="KAH9416130.1"/>
    <property type="molecule type" value="Genomic_DNA"/>
</dbReference>
<sequence length="1829" mass="212896">MNQIQQLSNNRSIMLIFFSIFLMINIELIQTISMKPEQYRRLIMNRCYNRTEYHQPLILGQTKPIGMSIDYFVRLTEKLEQNYPELDMKQIVTMILKRFHYDGIRNLDHEEYTFHQIRYQQMQQENDLNRRLMNEMLFQEKLADVDNSLPVFDENVFNENEKCAMFFMISHTVNRTAVDNYGNQIVKEFGVVSLMNDDNMAISLNYVLLGIAAALYDLPILRFDNERDQLEIDPLYAVTLSDKLAISSLESIENYDSMLGSQGHWNSTYCQSEYQIIDRNNRHVATMSEINGGIDGWLIGNKLSTEHGRQLCQLKLSQIIDRYYSHDGLTIDCGICKVDLFPEIFIDNLYQTARGYSFYWNRKFLHENLEYERIDGFIHTMIQPFQQFIIKSNRLKNAECSRISQHRKIDIQIETKSDLYIMIDNNAHEYSKYHLESITKLLIKLKSLNSLGRITIMVNAQQGYDSEHLSNKSDDFRSSLHLLVYNTTSQQQATCRLAWYNYRETTINSKKTLLFNLVEFFKRDQAVNQWNNDGHSKNFLWFSLKSNSYEHLIERDRSYYYQYRWNLLYYLNVRIFFLTTYDQHLDDDLSQMIINKGDWFRVDALNYMDDIQVDKIVQRILQTPRPIQIIGDGDGDGNDQCQKSTNETTRIEQKFLLGKKRKQYWVLYPKYFLDSRLIHFKFHSETERLRICLGRYLFPETNYTQCRESTATSNNQNAMSIEFIIAHPCRWNLIETCLPIYITIINKDDMNINQQQQQQQQSLQPCYYLHSNGKFIEGKQNKQAKKKIHLKKLILEFFFSFFPLSPLSKSKNERCLPITTTTNMDIINGRSKMFGKFFQKFFTKFSNFNFLFTVNLTICFIDQTNTISLPVERYDLIKLRCFNRSRTNGMELILGQNEPIGLSMENLISMIEKFEKLNPNYTPDNVIKIFLRRFHIDGVQFDGKNNIPIEKYRSQSKVIDAILSIDHHDTSFDHLFPENQFTDDEKCNLFFTLSHFINETATANENKSNIFIGNLQRSMERIQLLALNSAPIRDFGNEIPLEETTISSTTANNNNNNNQFGKSQTQKPIMKRNRREIRMTRKPREYGVVSFLSSEKDPISASRVLLGLYVGLVGTKPRKVIDVIKDLGKTPVENELNMKEIDPLLAVTLADIFSPASLYEENEPFGGDGVWNNNVCHTEFILGDNKGLLGTMAELRGGLDGYNIGTMMESMRLTFPNITASQALRYYYTKQGLTSTASVCYRDSYMDNLLKDDLIDSVKKYLTIWNNFYFDGLHDKSRLDGYVTLFKDIFIKKLGESASHNEELKKLCFETITDDIRKRQCETISNTFFILDISQTCNQQQQQQQQQQNQQHCLKQATFVNELTKNMLMKRNSGSISILYNALPVENPSLIDDQMMPINISLFSVSYNKTSSECASCKAIYGDTMAQRPIQNRVEMFDRINRMLEQFDSIYSNRTAVPGKLLFWFDYGTLQSIPDDVVEKIRYNRFSRELIFRTRNSGFYSFATNQTTLNDVISVANNMIHINPNDNSSTIKMDDLNHLCQMSPQIFQYPQCKIQPSNNNVYRGFISRNRRQSWAMYSEYFIKSYHIEIRFRAEESKLKVCYGRTMFPENDENNCRVNQNLKDDIVLNINNPCQGMNTDKCPPFYFTISLYSPPDNHRFCTDADCQNIDQFAWYFSHTGISCNHANSLKISSSSSIFIIITAIEDDGAVVGSEYFKRFVFDLKKSSNSKQLMAGAMGGMVSGYLAAKFGKLAAIAVGGSMLVIQIAQYNGYIEIDWKKVNQDVQVVKKTMNKNKSQLPTVVKNIQEFIQENVVLAGGFASGFLIGFAWA</sequence>
<evidence type="ECO:0000256" key="1">
    <source>
        <dbReference type="ARBA" id="ARBA00004374"/>
    </source>
</evidence>
<reference evidence="8 9" key="2">
    <citation type="journal article" date="2022" name="Mol. Biol. Evol.">
        <title>Comparative Genomics Reveals Insights into the Divergent Evolution of Astigmatic Mites and Household Pest Adaptations.</title>
        <authorList>
            <person name="Xiong Q."/>
            <person name="Wan A.T."/>
            <person name="Liu X."/>
            <person name="Fung C.S."/>
            <person name="Xiao X."/>
            <person name="Malainual N."/>
            <person name="Hou J."/>
            <person name="Wang L."/>
            <person name="Wang M."/>
            <person name="Yang K.Y."/>
            <person name="Cui Y."/>
            <person name="Leung E.L."/>
            <person name="Nong W."/>
            <person name="Shin S.K."/>
            <person name="Au S.W."/>
            <person name="Jeong K.Y."/>
            <person name="Chew F.T."/>
            <person name="Hui J.H."/>
            <person name="Leung T.F."/>
            <person name="Tungtrongchitr A."/>
            <person name="Zhong N."/>
            <person name="Liu Z."/>
            <person name="Tsui S.K."/>
        </authorList>
    </citation>
    <scope>NUCLEOTIDE SEQUENCE [LARGE SCALE GENOMIC DNA]</scope>
    <source>
        <strain evidence="8">Derp</strain>
    </source>
</reference>
<keyword evidence="4 7" id="KW-1133">Transmembrane helix</keyword>
<accession>A0ABQ8J182</accession>
<evidence type="ECO:0000256" key="3">
    <source>
        <dbReference type="ARBA" id="ARBA00022692"/>
    </source>
</evidence>
<evidence type="ECO:0000313" key="8">
    <source>
        <dbReference type="EMBL" id="KAH9416130.1"/>
    </source>
</evidence>
<keyword evidence="5 7" id="KW-0472">Membrane</keyword>
<evidence type="ECO:0000256" key="5">
    <source>
        <dbReference type="ARBA" id="ARBA00023136"/>
    </source>
</evidence>
<keyword evidence="9" id="KW-1185">Reference proteome</keyword>
<evidence type="ECO:0000256" key="6">
    <source>
        <dbReference type="SAM" id="MobiDB-lite"/>
    </source>
</evidence>
<dbReference type="Proteomes" id="UP000887458">
    <property type="component" value="Unassembled WGS sequence"/>
</dbReference>
<dbReference type="PANTHER" id="PTHR21346:SF0">
    <property type="entry name" value="RE45833P"/>
    <property type="match status" value="1"/>
</dbReference>
<protein>
    <submittedName>
        <fullName evidence="8">FUN14 domain-containing protein 2</fullName>
    </submittedName>
</protein>
<feature type="region of interest" description="Disordered" evidence="6">
    <location>
        <begin position="1048"/>
        <end position="1070"/>
    </location>
</feature>
<dbReference type="Pfam" id="PF04930">
    <property type="entry name" value="FUN14"/>
    <property type="match status" value="1"/>
</dbReference>
<evidence type="ECO:0000256" key="7">
    <source>
        <dbReference type="SAM" id="Phobius"/>
    </source>
</evidence>
<name>A0ABQ8J182_DERPT</name>